<dbReference type="PANTHER" id="PTHR38926:SF2">
    <property type="entry name" value="F-BOX_LRR-REPEAT PROTEIN 21-RELATED"/>
    <property type="match status" value="1"/>
</dbReference>
<dbReference type="Pfam" id="PF12937">
    <property type="entry name" value="F-box-like"/>
    <property type="match status" value="1"/>
</dbReference>
<dbReference type="SUPFAM" id="SSF52047">
    <property type="entry name" value="RNI-like"/>
    <property type="match status" value="1"/>
</dbReference>
<protein>
    <recommendedName>
        <fullName evidence="2">F-box domain-containing protein</fullName>
    </recommendedName>
</protein>
<comment type="caution">
    <text evidence="3">The sequence shown here is derived from an EMBL/GenBank/DDBJ whole genome shotgun (WGS) entry which is preliminary data.</text>
</comment>
<dbReference type="Gene3D" id="1.20.1280.50">
    <property type="match status" value="1"/>
</dbReference>
<organism evidence="3 4">
    <name type="scientific">Papaver atlanticum</name>
    <dbReference type="NCBI Taxonomy" id="357466"/>
    <lineage>
        <taxon>Eukaryota</taxon>
        <taxon>Viridiplantae</taxon>
        <taxon>Streptophyta</taxon>
        <taxon>Embryophyta</taxon>
        <taxon>Tracheophyta</taxon>
        <taxon>Spermatophyta</taxon>
        <taxon>Magnoliopsida</taxon>
        <taxon>Ranunculales</taxon>
        <taxon>Papaveraceae</taxon>
        <taxon>Papaveroideae</taxon>
        <taxon>Papaver</taxon>
    </lineage>
</organism>
<evidence type="ECO:0000313" key="4">
    <source>
        <dbReference type="Proteomes" id="UP001202328"/>
    </source>
</evidence>
<evidence type="ECO:0000313" key="3">
    <source>
        <dbReference type="EMBL" id="KAI3873941.1"/>
    </source>
</evidence>
<dbReference type="Proteomes" id="UP001202328">
    <property type="component" value="Unassembled WGS sequence"/>
</dbReference>
<dbReference type="PANTHER" id="PTHR38926">
    <property type="entry name" value="F-BOX DOMAIN CONTAINING PROTEIN, EXPRESSED"/>
    <property type="match status" value="1"/>
</dbReference>
<dbReference type="PROSITE" id="PS50181">
    <property type="entry name" value="FBOX"/>
    <property type="match status" value="1"/>
</dbReference>
<accession>A0AAD4S8V7</accession>
<proteinExistence type="predicted"/>
<reference evidence="3" key="1">
    <citation type="submission" date="2022-04" db="EMBL/GenBank/DDBJ databases">
        <title>A functionally conserved STORR gene fusion in Papaver species that diverged 16.8 million years ago.</title>
        <authorList>
            <person name="Catania T."/>
        </authorList>
    </citation>
    <scope>NUCLEOTIDE SEQUENCE</scope>
    <source>
        <strain evidence="3">S-188037</strain>
    </source>
</reference>
<name>A0AAD4S8V7_9MAGN</name>
<feature type="domain" description="F-box" evidence="2">
    <location>
        <begin position="13"/>
        <end position="60"/>
    </location>
</feature>
<dbReference type="CDD" id="cd22164">
    <property type="entry name" value="F-box_AtSKIP19-like"/>
    <property type="match status" value="1"/>
</dbReference>
<keyword evidence="4" id="KW-1185">Reference proteome</keyword>
<dbReference type="InterPro" id="IPR036047">
    <property type="entry name" value="F-box-like_dom_sf"/>
</dbReference>
<gene>
    <name evidence="3" type="ORF">MKW98_001590</name>
</gene>
<evidence type="ECO:0000259" key="2">
    <source>
        <dbReference type="PROSITE" id="PS50181"/>
    </source>
</evidence>
<dbReference type="SUPFAM" id="SSF81383">
    <property type="entry name" value="F-box domain"/>
    <property type="match status" value="1"/>
</dbReference>
<sequence length="325" mass="36948">MDSQTPGLSSSEVRNWLELPLDVLSLIFLKLGVIDILFRAQSVCSVWRNFSKEPLLFRSIDMRNGWNSFDHQDYDIEKILREALDRSSGQLVAFSMADFCNDESLAYIADRSGELRCLRLVTCYEVNCDALINLAKTSVMLEELEICHCSFTGDKIDMLKTIGSVCPQIKLFRLNCPFFKCSDIECDDEALAIAESMPELRHLHLFGNQVTNVGLREILDGCPHVESLDLRQCFNLNLKGDLLKICRDRLIKLRLPNDSTDDYEFPGAARDGSDVFSEGSYLSDSDDDSGFDYHPNFDFDRGNGFDSDSDFGYGNELPYDPEYYD</sequence>
<dbReference type="AlphaFoldDB" id="A0AAD4S8V7"/>
<feature type="region of interest" description="Disordered" evidence="1">
    <location>
        <begin position="302"/>
        <end position="325"/>
    </location>
</feature>
<evidence type="ECO:0000256" key="1">
    <source>
        <dbReference type="SAM" id="MobiDB-lite"/>
    </source>
</evidence>
<dbReference type="InterPro" id="IPR001810">
    <property type="entry name" value="F-box_dom"/>
</dbReference>
<dbReference type="InterPro" id="IPR032675">
    <property type="entry name" value="LRR_dom_sf"/>
</dbReference>
<dbReference type="EMBL" id="JAJJMB010012717">
    <property type="protein sequence ID" value="KAI3873941.1"/>
    <property type="molecule type" value="Genomic_DNA"/>
</dbReference>
<dbReference type="Gene3D" id="3.80.10.10">
    <property type="entry name" value="Ribonuclease Inhibitor"/>
    <property type="match status" value="1"/>
</dbReference>